<proteinExistence type="inferred from homology"/>
<reference evidence="10" key="1">
    <citation type="submission" date="2019-08" db="EMBL/GenBank/DDBJ databases">
        <title>The improved chromosome-level genome for the pearl oyster Pinctada fucata martensii using PacBio sequencing and Hi-C.</title>
        <authorList>
            <person name="Zheng Z."/>
        </authorList>
    </citation>
    <scope>NUCLEOTIDE SEQUENCE</scope>
    <source>
        <strain evidence="10">ZZ-2019</strain>
        <tissue evidence="10">Adductor muscle</tissue>
    </source>
</reference>
<feature type="transmembrane region" description="Helical" evidence="8">
    <location>
        <begin position="194"/>
        <end position="215"/>
    </location>
</feature>
<dbReference type="EMBL" id="VSWD01000010">
    <property type="protein sequence ID" value="KAK3090564.1"/>
    <property type="molecule type" value="Genomic_DNA"/>
</dbReference>
<accession>A0AA89BTR7</accession>
<evidence type="ECO:0000256" key="3">
    <source>
        <dbReference type="ARBA" id="ARBA00022448"/>
    </source>
</evidence>
<name>A0AA89BTR7_PINIB</name>
<evidence type="ECO:0000256" key="6">
    <source>
        <dbReference type="ARBA" id="ARBA00023136"/>
    </source>
</evidence>
<keyword evidence="11" id="KW-1185">Reference proteome</keyword>
<feature type="transmembrane region" description="Helical" evidence="8">
    <location>
        <begin position="221"/>
        <end position="243"/>
    </location>
</feature>
<dbReference type="CDD" id="cd17316">
    <property type="entry name" value="MFS_SV2_like"/>
    <property type="match status" value="1"/>
</dbReference>
<evidence type="ECO:0000256" key="2">
    <source>
        <dbReference type="ARBA" id="ARBA00008335"/>
    </source>
</evidence>
<dbReference type="PROSITE" id="PS50850">
    <property type="entry name" value="MFS"/>
    <property type="match status" value="1"/>
</dbReference>
<protein>
    <recommendedName>
        <fullName evidence="9">Major facilitator superfamily (MFS) profile domain-containing protein</fullName>
    </recommendedName>
</protein>
<evidence type="ECO:0000256" key="7">
    <source>
        <dbReference type="SAM" id="MobiDB-lite"/>
    </source>
</evidence>
<keyword evidence="6 8" id="KW-0472">Membrane</keyword>
<feature type="transmembrane region" description="Helical" evidence="8">
    <location>
        <begin position="135"/>
        <end position="153"/>
    </location>
</feature>
<feature type="region of interest" description="Disordered" evidence="7">
    <location>
        <begin position="1"/>
        <end position="47"/>
    </location>
</feature>
<dbReference type="GO" id="GO:0022857">
    <property type="term" value="F:transmembrane transporter activity"/>
    <property type="evidence" value="ECO:0007669"/>
    <property type="project" value="InterPro"/>
</dbReference>
<feature type="transmembrane region" description="Helical" evidence="8">
    <location>
        <begin position="455"/>
        <end position="475"/>
    </location>
</feature>
<comment type="similarity">
    <text evidence="2">Belongs to the major facilitator superfamily.</text>
</comment>
<organism evidence="10 11">
    <name type="scientific">Pinctada imbricata</name>
    <name type="common">Atlantic pearl-oyster</name>
    <name type="synonym">Pinctada martensii</name>
    <dbReference type="NCBI Taxonomy" id="66713"/>
    <lineage>
        <taxon>Eukaryota</taxon>
        <taxon>Metazoa</taxon>
        <taxon>Spiralia</taxon>
        <taxon>Lophotrochozoa</taxon>
        <taxon>Mollusca</taxon>
        <taxon>Bivalvia</taxon>
        <taxon>Autobranchia</taxon>
        <taxon>Pteriomorphia</taxon>
        <taxon>Pterioida</taxon>
        <taxon>Pterioidea</taxon>
        <taxon>Pteriidae</taxon>
        <taxon>Pinctada</taxon>
    </lineage>
</organism>
<dbReference type="Pfam" id="PF00083">
    <property type="entry name" value="Sugar_tr"/>
    <property type="match status" value="1"/>
</dbReference>
<evidence type="ECO:0000256" key="5">
    <source>
        <dbReference type="ARBA" id="ARBA00022989"/>
    </source>
</evidence>
<keyword evidence="4 8" id="KW-0812">Transmembrane</keyword>
<evidence type="ECO:0000256" key="1">
    <source>
        <dbReference type="ARBA" id="ARBA00004141"/>
    </source>
</evidence>
<feature type="transmembrane region" description="Helical" evidence="8">
    <location>
        <begin position="335"/>
        <end position="355"/>
    </location>
</feature>
<evidence type="ECO:0000256" key="8">
    <source>
        <dbReference type="SAM" id="Phobius"/>
    </source>
</evidence>
<feature type="transmembrane region" description="Helical" evidence="8">
    <location>
        <begin position="423"/>
        <end position="443"/>
    </location>
</feature>
<gene>
    <name evidence="10" type="ORF">FSP39_012726</name>
</gene>
<keyword evidence="5 8" id="KW-1133">Transmembrane helix</keyword>
<feature type="transmembrane region" description="Helical" evidence="8">
    <location>
        <begin position="367"/>
        <end position="386"/>
    </location>
</feature>
<evidence type="ECO:0000313" key="11">
    <source>
        <dbReference type="Proteomes" id="UP001186944"/>
    </source>
</evidence>
<dbReference type="Gene3D" id="1.20.1250.20">
    <property type="entry name" value="MFS general substrate transporter like domains"/>
    <property type="match status" value="1"/>
</dbReference>
<feature type="domain" description="Major facilitator superfamily (MFS) profile" evidence="9">
    <location>
        <begin position="69"/>
        <end position="480"/>
    </location>
</feature>
<comment type="caution">
    <text evidence="10">The sequence shown here is derived from an EMBL/GenBank/DDBJ whole genome shotgun (WGS) entry which is preliminary data.</text>
</comment>
<feature type="transmembrane region" description="Helical" evidence="8">
    <location>
        <begin position="392"/>
        <end position="411"/>
    </location>
</feature>
<dbReference type="InterPro" id="IPR020846">
    <property type="entry name" value="MFS_dom"/>
</dbReference>
<dbReference type="PANTHER" id="PTHR23511:SF34">
    <property type="entry name" value="SYNAPTIC VESICLE GLYCOPROTEIN 2"/>
    <property type="match status" value="1"/>
</dbReference>
<keyword evidence="3" id="KW-0813">Transport</keyword>
<feature type="transmembrane region" description="Helical" evidence="8">
    <location>
        <begin position="303"/>
        <end position="323"/>
    </location>
</feature>
<comment type="subcellular location">
    <subcellularLocation>
        <location evidence="1">Membrane</location>
        <topology evidence="1">Multi-pass membrane protein</topology>
    </subcellularLocation>
</comment>
<feature type="transmembrane region" description="Helical" evidence="8">
    <location>
        <begin position="103"/>
        <end position="123"/>
    </location>
</feature>
<dbReference type="AlphaFoldDB" id="A0AA89BTR7"/>
<evidence type="ECO:0000259" key="9">
    <source>
        <dbReference type="PROSITE" id="PS50850"/>
    </source>
</evidence>
<evidence type="ECO:0000256" key="4">
    <source>
        <dbReference type="ARBA" id="ARBA00022692"/>
    </source>
</evidence>
<dbReference type="InterPro" id="IPR036259">
    <property type="entry name" value="MFS_trans_sf"/>
</dbReference>
<evidence type="ECO:0000313" key="10">
    <source>
        <dbReference type="EMBL" id="KAK3090564.1"/>
    </source>
</evidence>
<dbReference type="SUPFAM" id="SSF103473">
    <property type="entry name" value="MFS general substrate transporter"/>
    <property type="match status" value="1"/>
</dbReference>
<feature type="transmembrane region" description="Helical" evidence="8">
    <location>
        <begin position="159"/>
        <end position="182"/>
    </location>
</feature>
<dbReference type="Proteomes" id="UP001186944">
    <property type="component" value="Unassembled WGS sequence"/>
</dbReference>
<dbReference type="PANTHER" id="PTHR23511">
    <property type="entry name" value="SYNAPTIC VESICLE GLYCOPROTEIN 2"/>
    <property type="match status" value="1"/>
</dbReference>
<feature type="compositionally biased region" description="Polar residues" evidence="7">
    <location>
        <begin position="1"/>
        <end position="22"/>
    </location>
</feature>
<feature type="transmembrane region" description="Helical" evidence="8">
    <location>
        <begin position="69"/>
        <end position="91"/>
    </location>
</feature>
<dbReference type="InterPro" id="IPR005828">
    <property type="entry name" value="MFS_sugar_transport-like"/>
</dbReference>
<dbReference type="GO" id="GO:0016020">
    <property type="term" value="C:membrane"/>
    <property type="evidence" value="ECO:0007669"/>
    <property type="project" value="UniProtKB-SubCell"/>
</dbReference>
<sequence length="501" mass="56439">MVANEMSSYSKVETEENPNNDTSDLEGQRTEQLQNSDDSSDSTKTKSKEQNYLEDVLSSFEFGKFHFKMMLVTCGAYFAYCSEIVVFIFLSAPLRKEWDLKNFVFPLLPLFGGVGGIIGEIICGILSDRIGRKKPFLVSLYTVAIFGVLSAFAPSFPVIIAFRFMVFVGSGALAAVVFVLLLEFLPKKKRGTCMVAVTFSGALGALFASGMSWWFLPTDRWRVFVGTCAIPAVVVCIYTPFLVEESPRYLFLSNQKSAGLKVLNGIANGSRNRFKEGEIICASNNKRGRVQDLFKRGSRLKTLIIGAIWFLQATGYWGVTVYLPEYMGSLGIDPYFNMFTIFIGELPGMVLAMILVEPYMFGRVRCLQFFSLFTFLSLIVFAFVNLTFLKSVFVIVCYFFMVPIYSLLNTYTPEVYPTMFRTTAMAMFNIVIEIPGLVTPFIGEYLVTTKDTKEWLYPVVWASVFFLQFLFTLGLRYETAGKNIHDQDPNDLNEDSSETSV</sequence>